<dbReference type="SUPFAM" id="SSF53448">
    <property type="entry name" value="Nucleotide-diphospho-sugar transferases"/>
    <property type="match status" value="1"/>
</dbReference>
<name>A0AAN4YCF1_ASPOZ</name>
<proteinExistence type="inferred from homology"/>
<dbReference type="CDD" id="cd08771">
    <property type="entry name" value="DLP_1"/>
    <property type="match status" value="1"/>
</dbReference>
<keyword evidence="6" id="KW-0342">GTP-binding</keyword>
<dbReference type="InterPro" id="IPR022812">
    <property type="entry name" value="Dynamin"/>
</dbReference>
<dbReference type="PROSITE" id="PS51718">
    <property type="entry name" value="G_DYNAMIN_2"/>
    <property type="match status" value="1"/>
</dbReference>
<dbReference type="GO" id="GO:0003924">
    <property type="term" value="F:GTPase activity"/>
    <property type="evidence" value="ECO:0007669"/>
    <property type="project" value="InterPro"/>
</dbReference>
<accession>A0AAN4YCF1</accession>
<comment type="caution">
    <text evidence="13">The sequence shown here is derived from an EMBL/GenBank/DDBJ whole genome shotgun (WGS) entry which is preliminary data.</text>
</comment>
<dbReference type="GO" id="GO:0005525">
    <property type="term" value="F:GTP binding"/>
    <property type="evidence" value="ECO:0007669"/>
    <property type="project" value="UniProtKB-KW"/>
</dbReference>
<dbReference type="InterPro" id="IPR056729">
    <property type="entry name" value="GMPPB_C"/>
</dbReference>
<sequence>MSQLGTPSYSTTDENKAIQVIARDMKALVRKIQDLRHIGIEDNRIALPKICVIGDQSTGKSSLIEGMSEIKVPRSAGTCTRCPMEINLSEGEPGQPWACQIYLSRRYMYDGSRKFRTPRKAQPLGPWIEQDQEDEHFITLSEKDQVQEAIKWAQLAILNPGQSSREYIPGENAGTNTHYQVKFSPNIVRLDISAPDFPNLSFYDLPGVISQAELDEEKYLILLIENLVKEYISQQNCIVLLTLPMTDDATNSSAARIMRNVRGAHQRTLGVLTKPDRIQAGESYSQWVDILEGYKFKLGHGYYIVRNNPDPEIEHSQAREEEDDFFDSPPWTAEELAPYQDRFGTRRLQTSLSSLLLEQIQGCLPGIVEQINTKAARINEELKELPDPPSANVLYILCKLLYDLGDRIRANFEGGSSDYPLLKIWGHIAQDFRAALIRTRPTVSLLSQSDRTSFPVQPDGDSDCEMTSAPRPVKRKSPSVPPDTQMPKPGPSGYSTNHFNQFIQPARVFTWEDIREINEDSCRAGIPDQADPKALEKLRQLSVQHWDGPMLVFLKATHNLVKEMLLKQLREVFFQYYQTTLFRELKRIIEKYLGELQGKHTRYAIDNYNIEHHKPFTMATAQLEHATKDAYHFLSTRRHLARADLYLELQGKCPENESKRAAELKKLTTAELGPDRFFQEVKMMAQILCTNIVSKYPHLLRLSITDYPTVTVVVRVCPHRLGFGSTFITIFAKGSRTSCSPQHCRAADHSWSIHSCYYSSIDLRNNVPKRKEAIKPWTKAVNFTAKLFMEYPLLGSLSPDGTPYIFSIQAQEGFGPNLRKLSTPLFEVAGHPIIYHGLKALAKIPDIRDVYLVGYYDETVFRDFIKDSTKEFPQFRIQYLREYTSLGTAGGLYHFRDAILKGKPERIFVLNADVCCSFPLGEMLRLFEEKDAEAVILGTRVNNDAATNFGCIVSDSHTKRVLHYVEKPESHISNLINCGVYLFATECIFPSIRSAIKRRTTRPRLVSYPSSENLESSFVAAEEDSEKSEVLRLEQDILSDLADSNRFFVHETKDFWRQIKTAGSAVPANALYLQKAFQAQSDELTPPSATIVPPVFIHPSATVDPTAKLGPNVSIGPRAVVGAGARVKDSIVLEDAEIKHDACVMHSIIGWSSRVGAWARVEGTPIANGTHSTSIVKHGIKVQSITILGKECAVGDEVRVQNCVCLPYKELKRVCASSIPQMFS</sequence>
<gene>
    <name evidence="13" type="ORF">Aory04_000345700</name>
</gene>
<evidence type="ECO:0000313" key="14">
    <source>
        <dbReference type="Proteomes" id="UP001165205"/>
    </source>
</evidence>
<dbReference type="Pfam" id="PF25087">
    <property type="entry name" value="GMPPB_C"/>
    <property type="match status" value="1"/>
</dbReference>
<dbReference type="InterPro" id="IPR050486">
    <property type="entry name" value="Mannose-1P_guanyltransferase"/>
</dbReference>
<dbReference type="Gene3D" id="3.90.550.10">
    <property type="entry name" value="Spore Coat Polysaccharide Biosynthesis Protein SpsA, Chain A"/>
    <property type="match status" value="1"/>
</dbReference>
<reference evidence="13" key="1">
    <citation type="submission" date="2023-04" db="EMBL/GenBank/DDBJ databases">
        <title>Aspergillus oryzae NBRC 4228.</title>
        <authorList>
            <person name="Ichikawa N."/>
            <person name="Sato H."/>
            <person name="Tonouchi N."/>
        </authorList>
    </citation>
    <scope>NUCLEOTIDE SEQUENCE</scope>
    <source>
        <strain evidence="13">NBRC 4228</strain>
    </source>
</reference>
<dbReference type="SMART" id="SM00053">
    <property type="entry name" value="DYNc"/>
    <property type="match status" value="1"/>
</dbReference>
<dbReference type="InterPro" id="IPR027417">
    <property type="entry name" value="P-loop_NTPase"/>
</dbReference>
<organism evidence="13 14">
    <name type="scientific">Aspergillus oryzae</name>
    <name type="common">Yellow koji mold</name>
    <dbReference type="NCBI Taxonomy" id="5062"/>
    <lineage>
        <taxon>Eukaryota</taxon>
        <taxon>Fungi</taxon>
        <taxon>Dikarya</taxon>
        <taxon>Ascomycota</taxon>
        <taxon>Pezizomycotina</taxon>
        <taxon>Eurotiomycetes</taxon>
        <taxon>Eurotiomycetidae</taxon>
        <taxon>Eurotiales</taxon>
        <taxon>Aspergillaceae</taxon>
        <taxon>Aspergillus</taxon>
        <taxon>Aspergillus subgen. Circumdati</taxon>
    </lineage>
</organism>
<evidence type="ECO:0000256" key="7">
    <source>
        <dbReference type="ARBA" id="ARBA00024813"/>
    </source>
</evidence>
<dbReference type="PROSITE" id="PS00101">
    <property type="entry name" value="HEXAPEP_TRANSFERASES"/>
    <property type="match status" value="1"/>
</dbReference>
<evidence type="ECO:0000259" key="12">
    <source>
        <dbReference type="PROSITE" id="PS51718"/>
    </source>
</evidence>
<evidence type="ECO:0000256" key="6">
    <source>
        <dbReference type="ARBA" id="ARBA00023134"/>
    </source>
</evidence>
<evidence type="ECO:0000256" key="4">
    <source>
        <dbReference type="ARBA" id="ARBA00018601"/>
    </source>
</evidence>
<dbReference type="InterPro" id="IPR045063">
    <property type="entry name" value="Dynamin_N"/>
</dbReference>
<dbReference type="EMBL" id="BSYA01000028">
    <property type="protein sequence ID" value="GMG26700.1"/>
    <property type="molecule type" value="Genomic_DNA"/>
</dbReference>
<evidence type="ECO:0000256" key="3">
    <source>
        <dbReference type="ARBA" id="ARBA00012387"/>
    </source>
</evidence>
<dbReference type="InterPro" id="IPR001401">
    <property type="entry name" value="Dynamin_GTPase"/>
</dbReference>
<dbReference type="EC" id="2.7.7.13" evidence="3"/>
<comment type="pathway">
    <text evidence="1">Nucleotide-sugar biosynthesis; GDP-alpha-D-mannose biosynthesis; GDP-alpha-D-mannose from alpha-D-mannose 1-phosphate (GTP route): step 1/1.</text>
</comment>
<feature type="region of interest" description="Disordered" evidence="11">
    <location>
        <begin position="448"/>
        <end position="493"/>
    </location>
</feature>
<dbReference type="AlphaFoldDB" id="A0AAN4YCF1"/>
<dbReference type="Gene3D" id="3.40.50.300">
    <property type="entry name" value="P-loop containing nucleotide triphosphate hydrolases"/>
    <property type="match status" value="1"/>
</dbReference>
<dbReference type="PRINTS" id="PR00195">
    <property type="entry name" value="DYNAMIN"/>
</dbReference>
<comment type="catalytic activity">
    <reaction evidence="10">
        <text>alpha-D-mannose 1-phosphate + GTP + H(+) = GDP-alpha-D-mannose + diphosphate</text>
        <dbReference type="Rhea" id="RHEA:15229"/>
        <dbReference type="ChEBI" id="CHEBI:15378"/>
        <dbReference type="ChEBI" id="CHEBI:33019"/>
        <dbReference type="ChEBI" id="CHEBI:37565"/>
        <dbReference type="ChEBI" id="CHEBI:57527"/>
        <dbReference type="ChEBI" id="CHEBI:58409"/>
        <dbReference type="EC" id="2.7.7.13"/>
    </reaction>
</comment>
<feature type="domain" description="Dynamin-type G" evidence="12">
    <location>
        <begin position="44"/>
        <end position="365"/>
    </location>
</feature>
<dbReference type="InterPro" id="IPR030381">
    <property type="entry name" value="G_DYNAMIN_dom"/>
</dbReference>
<dbReference type="CDD" id="cd06428">
    <property type="entry name" value="M1P_guanylylT_A_like_N"/>
    <property type="match status" value="1"/>
</dbReference>
<dbReference type="Proteomes" id="UP001165205">
    <property type="component" value="Unassembled WGS sequence"/>
</dbReference>
<keyword evidence="5" id="KW-0547">Nucleotide-binding</keyword>
<dbReference type="InterPro" id="IPR018357">
    <property type="entry name" value="Hexapep_transf_CS"/>
</dbReference>
<evidence type="ECO:0000256" key="10">
    <source>
        <dbReference type="ARBA" id="ARBA00047343"/>
    </source>
</evidence>
<dbReference type="PANTHER" id="PTHR22572">
    <property type="entry name" value="SUGAR-1-PHOSPHATE GUANYL TRANSFERASE"/>
    <property type="match status" value="1"/>
</dbReference>
<dbReference type="Gene3D" id="2.160.10.10">
    <property type="entry name" value="Hexapeptide repeat proteins"/>
    <property type="match status" value="1"/>
</dbReference>
<evidence type="ECO:0000313" key="13">
    <source>
        <dbReference type="EMBL" id="GMG26700.1"/>
    </source>
</evidence>
<comment type="similarity">
    <text evidence="2">Belongs to the transferase hexapeptide repeat family.</text>
</comment>
<dbReference type="Pfam" id="PF01031">
    <property type="entry name" value="Dynamin_M"/>
    <property type="match status" value="1"/>
</dbReference>
<protein>
    <recommendedName>
        <fullName evidence="4">Mannose-1-phosphate guanyltransferase</fullName>
        <ecNumber evidence="3">2.7.7.13</ecNumber>
    </recommendedName>
    <alternativeName>
        <fullName evidence="9">GDP-mannose pyrophosphorylase</fullName>
    </alternativeName>
    <alternativeName>
        <fullName evidence="8">GTP-mannose-1-phosphate guanylyltransferase</fullName>
    </alternativeName>
</protein>
<evidence type="ECO:0000256" key="8">
    <source>
        <dbReference type="ARBA" id="ARBA00030179"/>
    </source>
</evidence>
<dbReference type="InterPro" id="IPR029044">
    <property type="entry name" value="Nucleotide-diphossugar_trans"/>
</dbReference>
<dbReference type="Pfam" id="PF00350">
    <property type="entry name" value="Dynamin_N"/>
    <property type="match status" value="1"/>
</dbReference>
<evidence type="ECO:0000256" key="1">
    <source>
        <dbReference type="ARBA" id="ARBA00004823"/>
    </source>
</evidence>
<dbReference type="InterPro" id="IPR005835">
    <property type="entry name" value="NTP_transferase_dom"/>
</dbReference>
<comment type="function">
    <text evidence="7">Involved in cell wall synthesis where it is required for glycosylation. Involved in cell cycle progression through cell-size checkpoint.</text>
</comment>
<evidence type="ECO:0000256" key="2">
    <source>
        <dbReference type="ARBA" id="ARBA00007274"/>
    </source>
</evidence>
<dbReference type="GO" id="GO:0004475">
    <property type="term" value="F:mannose-1-phosphate guanylyltransferase (GTP) activity"/>
    <property type="evidence" value="ECO:0007669"/>
    <property type="project" value="UniProtKB-EC"/>
</dbReference>
<evidence type="ECO:0000256" key="11">
    <source>
        <dbReference type="SAM" id="MobiDB-lite"/>
    </source>
</evidence>
<dbReference type="SUPFAM" id="SSF52540">
    <property type="entry name" value="P-loop containing nucleoside triphosphate hydrolases"/>
    <property type="match status" value="1"/>
</dbReference>
<dbReference type="InterPro" id="IPR000375">
    <property type="entry name" value="Dynamin_stalk"/>
</dbReference>
<dbReference type="FunFam" id="3.40.50.300:FF:001977">
    <property type="entry name" value="Dynamin GTPase, putative"/>
    <property type="match status" value="1"/>
</dbReference>
<evidence type="ECO:0000256" key="9">
    <source>
        <dbReference type="ARBA" id="ARBA00031190"/>
    </source>
</evidence>
<dbReference type="Pfam" id="PF00483">
    <property type="entry name" value="NTP_transferase"/>
    <property type="match status" value="1"/>
</dbReference>
<evidence type="ECO:0000256" key="5">
    <source>
        <dbReference type="ARBA" id="ARBA00022741"/>
    </source>
</evidence>